<comment type="caution">
    <text evidence="1">The sequence shown here is derived from an EMBL/GenBank/DDBJ whole genome shotgun (WGS) entry which is preliminary data.</text>
</comment>
<evidence type="ECO:0000313" key="1">
    <source>
        <dbReference type="EMBL" id="GBN19651.1"/>
    </source>
</evidence>
<organism evidence="1 2">
    <name type="scientific">Araneus ventricosus</name>
    <name type="common">Orbweaver spider</name>
    <name type="synonym">Epeira ventricosa</name>
    <dbReference type="NCBI Taxonomy" id="182803"/>
    <lineage>
        <taxon>Eukaryota</taxon>
        <taxon>Metazoa</taxon>
        <taxon>Ecdysozoa</taxon>
        <taxon>Arthropoda</taxon>
        <taxon>Chelicerata</taxon>
        <taxon>Arachnida</taxon>
        <taxon>Araneae</taxon>
        <taxon>Araneomorphae</taxon>
        <taxon>Entelegynae</taxon>
        <taxon>Araneoidea</taxon>
        <taxon>Araneidae</taxon>
        <taxon>Araneus</taxon>
    </lineage>
</organism>
<reference evidence="1 2" key="1">
    <citation type="journal article" date="2019" name="Sci. Rep.">
        <title>Orb-weaving spider Araneus ventricosus genome elucidates the spidroin gene catalogue.</title>
        <authorList>
            <person name="Kono N."/>
            <person name="Nakamura H."/>
            <person name="Ohtoshi R."/>
            <person name="Moran D.A.P."/>
            <person name="Shinohara A."/>
            <person name="Yoshida Y."/>
            <person name="Fujiwara M."/>
            <person name="Mori M."/>
            <person name="Tomita M."/>
            <person name="Arakawa K."/>
        </authorList>
    </citation>
    <scope>NUCLEOTIDE SEQUENCE [LARGE SCALE GENOMIC DNA]</scope>
</reference>
<keyword evidence="2" id="KW-1185">Reference proteome</keyword>
<dbReference type="Proteomes" id="UP000499080">
    <property type="component" value="Unassembled WGS sequence"/>
</dbReference>
<evidence type="ECO:0000313" key="2">
    <source>
        <dbReference type="Proteomes" id="UP000499080"/>
    </source>
</evidence>
<name>A0A4Y2LXY2_ARAVE</name>
<dbReference type="AlphaFoldDB" id="A0A4Y2LXY2"/>
<gene>
    <name evidence="1" type="ORF">AVEN_200865_1</name>
</gene>
<sequence length="182" mass="19657">MKKIEIKKGLAEILTQRFPTCGTHTPGVHEGPVGGNCLVNTRKICPYLHCARVSPTYQDAPACAGDCGCRSQTLRIGQPAIWRPKLSGNSISGSEKEKLCPPTSACQWVVGPHPVPSGTLSGKEKSQVRSVSCSSPTTGRKVWKRIGKGGTDHANGEQFSCRFPSSFSQSFFIITDSCFSWE</sequence>
<accession>A0A4Y2LXY2</accession>
<protein>
    <submittedName>
        <fullName evidence="1">Uncharacterized protein</fullName>
    </submittedName>
</protein>
<dbReference type="EMBL" id="BGPR01006514">
    <property type="protein sequence ID" value="GBN19651.1"/>
    <property type="molecule type" value="Genomic_DNA"/>
</dbReference>
<dbReference type="OrthoDB" id="10594475at2759"/>
<proteinExistence type="predicted"/>